<feature type="transmembrane region" description="Helical" evidence="1">
    <location>
        <begin position="72"/>
        <end position="92"/>
    </location>
</feature>
<feature type="transmembrane region" description="Helical" evidence="1">
    <location>
        <begin position="12"/>
        <end position="35"/>
    </location>
</feature>
<proteinExistence type="predicted"/>
<keyword evidence="1" id="KW-0472">Membrane</keyword>
<dbReference type="AlphaFoldDB" id="J7KI32"/>
<feature type="transmembrane region" description="Helical" evidence="1">
    <location>
        <begin position="41"/>
        <end position="65"/>
    </location>
</feature>
<protein>
    <submittedName>
        <fullName evidence="2">NADH dehydrogenase subunit 6</fullName>
    </submittedName>
</protein>
<reference evidence="2" key="1">
    <citation type="journal article" date="2012" name="PLoS ONE">
        <title>A Mitogenomic Re-Evaluation of the Bdelloid Phylogeny and Relationships among the Syndermata.</title>
        <authorList>
            <person name="Lasek-Nesselquist E."/>
        </authorList>
    </citation>
    <scope>NUCLEOTIDE SEQUENCE</scope>
</reference>
<keyword evidence="2" id="KW-0496">Mitochondrion</keyword>
<organism evidence="2">
    <name type="scientific">Habrotrocha constricta</name>
    <name type="common">Rotifer</name>
    <dbReference type="NCBI Taxonomy" id="104786"/>
    <lineage>
        <taxon>Eukaryota</taxon>
        <taxon>Metazoa</taxon>
        <taxon>Spiralia</taxon>
        <taxon>Gnathifera</taxon>
        <taxon>Rotifera</taxon>
        <taxon>Eurotatoria</taxon>
        <taxon>Bdelloidea</taxon>
        <taxon>Philodinida</taxon>
        <taxon>Habrotrochidae</taxon>
        <taxon>Habrotrocha</taxon>
    </lineage>
</organism>
<keyword evidence="1" id="KW-1133">Transmembrane helix</keyword>
<evidence type="ECO:0000313" key="2">
    <source>
        <dbReference type="EMBL" id="AFQ97027.1"/>
    </source>
</evidence>
<evidence type="ECO:0000256" key="1">
    <source>
        <dbReference type="SAM" id="Phobius"/>
    </source>
</evidence>
<gene>
    <name evidence="2" type="primary">ND6</name>
</gene>
<dbReference type="EMBL" id="JX184081">
    <property type="protein sequence ID" value="AFQ97027.1"/>
    <property type="molecule type" value="Genomic_DNA"/>
</dbReference>
<sequence>MLFWISFLMFYFSYLFSVLFLAFIVMMTMLVYFSSLMYVKYLVILVYISGVVVFILYISCMCWYMSEKFSKMFLLLGIFIFYIYDSGLYVKFSDVGEFMWMFLFFSFLFNSLVMVYSLNLFKISGSLRF</sequence>
<keyword evidence="1" id="KW-0812">Transmembrane</keyword>
<feature type="transmembrane region" description="Helical" evidence="1">
    <location>
        <begin position="98"/>
        <end position="121"/>
    </location>
</feature>
<accession>J7KI32</accession>
<geneLocation type="mitochondrion" evidence="2"/>
<name>J7KI32_HABCO</name>